<evidence type="ECO:0000313" key="4">
    <source>
        <dbReference type="Proteomes" id="UP000186817"/>
    </source>
</evidence>
<keyword evidence="4" id="KW-1185">Reference proteome</keyword>
<dbReference type="OrthoDB" id="420441at2759"/>
<protein>
    <recommendedName>
        <fullName evidence="5">SAM domain-containing protein</fullName>
    </recommendedName>
</protein>
<dbReference type="Proteomes" id="UP000186817">
    <property type="component" value="Unassembled WGS sequence"/>
</dbReference>
<evidence type="ECO:0000256" key="1">
    <source>
        <dbReference type="SAM" id="Coils"/>
    </source>
</evidence>
<dbReference type="EMBL" id="LSRX01000841">
    <property type="protein sequence ID" value="OLP87820.1"/>
    <property type="molecule type" value="Genomic_DNA"/>
</dbReference>
<evidence type="ECO:0008006" key="5">
    <source>
        <dbReference type="Google" id="ProtNLM"/>
    </source>
</evidence>
<gene>
    <name evidence="3" type="ORF">AK812_SmicGene30913</name>
</gene>
<evidence type="ECO:0000313" key="3">
    <source>
        <dbReference type="EMBL" id="OLP87820.1"/>
    </source>
</evidence>
<feature type="region of interest" description="Disordered" evidence="2">
    <location>
        <begin position="119"/>
        <end position="144"/>
    </location>
</feature>
<accession>A0A1Q9CY17</accession>
<reference evidence="3 4" key="1">
    <citation type="submission" date="2016-02" db="EMBL/GenBank/DDBJ databases">
        <title>Genome analysis of coral dinoflagellate symbionts highlights evolutionary adaptations to a symbiotic lifestyle.</title>
        <authorList>
            <person name="Aranda M."/>
            <person name="Li Y."/>
            <person name="Liew Y.J."/>
            <person name="Baumgarten S."/>
            <person name="Simakov O."/>
            <person name="Wilson M."/>
            <person name="Piel J."/>
            <person name="Ashoor H."/>
            <person name="Bougouffa S."/>
            <person name="Bajic V.B."/>
            <person name="Ryu T."/>
            <person name="Ravasi T."/>
            <person name="Bayer T."/>
            <person name="Micklem G."/>
            <person name="Kim H."/>
            <person name="Bhak J."/>
            <person name="Lajeunesse T.C."/>
            <person name="Voolstra C.R."/>
        </authorList>
    </citation>
    <scope>NUCLEOTIDE SEQUENCE [LARGE SCALE GENOMIC DNA]</scope>
    <source>
        <strain evidence="3 4">CCMP2467</strain>
    </source>
</reference>
<feature type="coiled-coil region" evidence="1">
    <location>
        <begin position="1157"/>
        <end position="1184"/>
    </location>
</feature>
<comment type="caution">
    <text evidence="3">The sequence shown here is derived from an EMBL/GenBank/DDBJ whole genome shotgun (WGS) entry which is preliminary data.</text>
</comment>
<proteinExistence type="predicted"/>
<keyword evidence="1" id="KW-0175">Coiled coil</keyword>
<dbReference type="SUPFAM" id="SSF52540">
    <property type="entry name" value="P-loop containing nucleoside triphosphate hydrolases"/>
    <property type="match status" value="1"/>
</dbReference>
<organism evidence="3 4">
    <name type="scientific">Symbiodinium microadriaticum</name>
    <name type="common">Dinoflagellate</name>
    <name type="synonym">Zooxanthella microadriatica</name>
    <dbReference type="NCBI Taxonomy" id="2951"/>
    <lineage>
        <taxon>Eukaryota</taxon>
        <taxon>Sar</taxon>
        <taxon>Alveolata</taxon>
        <taxon>Dinophyceae</taxon>
        <taxon>Suessiales</taxon>
        <taxon>Symbiodiniaceae</taxon>
        <taxon>Symbiodinium</taxon>
    </lineage>
</organism>
<dbReference type="InterPro" id="IPR027417">
    <property type="entry name" value="P-loop_NTPase"/>
</dbReference>
<evidence type="ECO:0000256" key="2">
    <source>
        <dbReference type="SAM" id="MobiDB-lite"/>
    </source>
</evidence>
<sequence length="1352" mass="151896">MAAVAGHELLQLLGLEQCGDSMIADGVTSLKAVMEMTEDDMSRFEIEPLTAKLLKERQDLWKFLVQHQLWLCAEKLFMSGYDSMADVRAMGQEDMKACGLLPGHQSKLLRILEKEPKKVPDMAEPVATSSEPSDDTSAAPGLQISGPFLAEGEATEDDSSITQANLEARDDASGDDNVLPCVPWQTLQTRILLLPATTVSNMLRRLSCDLVLGIPVQETHQEEVVQRDGEVQIQETYQEEVEQLDGEELARDSSGNSTCGWPVRRQPSEDWLLVNEDLDFTSPGASDTPKKTGLAARLMGTAAKDENVIMLLGSTGSGKTCFIHTLAGWRQLTRGNCGCTGTVRHKRMMRFVILINCVTFQSERAHILRQMALPNLRQLGVETTTAEEKLDCAREEVYSRLQECFRDTDSNDECLDTISWMLQSVEKYKGGHLTRRFVDVYHPDWTSSVKIERMLSSARDGLRVKLMGGDCEVKATRDDMEELLQRQVETLKQEVSQMLRHAETRPEKSPAAFGKDWAEQVVLLRCKINFLDGIYMLEAPGLLQSSSNSLGKLLADEGIPCAADLHRCVAKILTWAEMFPDRGFQRGQEAQGLVQSYINKVGDKQLHEDVLAVEAASSQTGTFSDQLALLARLESICSSATLEGEMLGDTSGAAEAMRGLEASVTAHFRQVFQSGMESVDATVSAVLRDPRSSCASRDTLEPFRDLIAQLTDCKRRLEGADQDWTRQSCNLLEQQLPKLQMQDADAATGTCIKNLCETIYLVTETLPPKNREIFRQRFAHPVHADVTVGVKQLIQSLQHYDWLDDVTKTDDRLMAALQALEDRMTKHSSDSRKHLEESLLRFLSASPVERVVPQLGLEKWLTLQIRKTWEDFRKLRDLGSVYPALENDQQSSLEELGHTWAEWVSGPVGSFSGKLEDLDGMIVQEVDQALCNIPMSLASVGHLRSGLAKSLSELKQQIIAAVAAAGNYEEKDRVLSMMQEWRAREFWTFLQHLPEVSELEKQVQNELQEVMDGLQKKVLDPLQRQAAQESLATLQLLTKLENTAFAQAKQALIRLQDLVAARNVEDDKDIQWHLESSTFKGLKKLLGPAPETDAAGLEADLFRQRLERIVDCVKKHLALAKSSLDAPEALAKELAKLRAANEDIGDLLEIHQELHLSRELQELQQQAAERAQKLIDQLKAYIEQKSYGLCLERSEELKHLFQHREASQILTRTQQSEAEMTIDKAAKCLEKVGVLTDEFLESLKAADPEKPPSSDLALELRQLQKGGCRDAAYESAVQRVNKELDTFLMAKKHNDEMQSKISSEENIRDICMQLDSLSKQPGFWQRGYDYLFGRTVTYWIDCHREYKYKRLD</sequence>
<name>A0A1Q9CY17_SYMMI</name>